<dbReference type="PANTHER" id="PTHR46832:SF2">
    <property type="entry name" value="FUTALOSINE HYDROLASE"/>
    <property type="match status" value="1"/>
</dbReference>
<dbReference type="PANTHER" id="PTHR46832">
    <property type="entry name" value="5'-METHYLTHIOADENOSINE/S-ADENOSYLHOMOCYSTEINE NUCLEOSIDASE"/>
    <property type="match status" value="1"/>
</dbReference>
<dbReference type="GO" id="GO:0019284">
    <property type="term" value="P:L-methionine salvage from S-adenosylmethionine"/>
    <property type="evidence" value="ECO:0007669"/>
    <property type="project" value="TreeGrafter"/>
</dbReference>
<evidence type="ECO:0000313" key="4">
    <source>
        <dbReference type="EMBL" id="SDY32319.1"/>
    </source>
</evidence>
<dbReference type="CDD" id="cd17766">
    <property type="entry name" value="futalosine_nucleosidase_MqnB"/>
    <property type="match status" value="1"/>
</dbReference>
<evidence type="ECO:0000256" key="2">
    <source>
        <dbReference type="NCBIfam" id="TIGR03664"/>
    </source>
</evidence>
<protein>
    <recommendedName>
        <fullName evidence="1 2">Futalosine hydrolase</fullName>
        <shortName evidence="1">FL hydrolase</shortName>
        <ecNumber evidence="1 2">3.2.2.26</ecNumber>
    </recommendedName>
    <alternativeName>
        <fullName evidence="1">Futalosine nucleosidase</fullName>
    </alternativeName>
    <alternativeName>
        <fullName evidence="1">Menaquinone biosynthetic enzyme MqnB</fullName>
    </alternativeName>
</protein>
<dbReference type="Pfam" id="PF01048">
    <property type="entry name" value="PNP_UDP_1"/>
    <property type="match status" value="1"/>
</dbReference>
<comment type="function">
    <text evidence="1">Catalyzes the hydrolysis of futalosine (FL) to dehypoxanthine futalosine (DHFL) and hypoxanthine, a step in the biosynthesis of menaquinone (MK, vitamin K2).</text>
</comment>
<evidence type="ECO:0000256" key="1">
    <source>
        <dbReference type="HAMAP-Rule" id="MF_00991"/>
    </source>
</evidence>
<dbReference type="InterPro" id="IPR035994">
    <property type="entry name" value="Nucleoside_phosphorylase_sf"/>
</dbReference>
<dbReference type="UniPathway" id="UPA00079"/>
<dbReference type="SUPFAM" id="SSF53167">
    <property type="entry name" value="Purine and uridine phosphorylases"/>
    <property type="match status" value="1"/>
</dbReference>
<feature type="domain" description="Nucleoside phosphorylase" evidence="3">
    <location>
        <begin position="48"/>
        <end position="229"/>
    </location>
</feature>
<dbReference type="GO" id="GO:0008782">
    <property type="term" value="F:adenosylhomocysteine nucleosidase activity"/>
    <property type="evidence" value="ECO:0007669"/>
    <property type="project" value="TreeGrafter"/>
</dbReference>
<name>A0A1H3IYE8_9BACI</name>
<keyword evidence="5" id="KW-1185">Reference proteome</keyword>
<dbReference type="HAMAP" id="MF_00991">
    <property type="entry name" value="MqnB"/>
    <property type="match status" value="1"/>
</dbReference>
<dbReference type="AlphaFoldDB" id="A0A1H3IYE8"/>
<dbReference type="STRING" id="1503961.SAMN05421736_101955"/>
<keyword evidence="1 4" id="KW-0378">Hydrolase</keyword>
<gene>
    <name evidence="1" type="primary">mqnB</name>
    <name evidence="4" type="ORF">SAMN05421736_101955</name>
</gene>
<comment type="pathway">
    <text evidence="1">Quinol/quinone metabolism; menaquinone biosynthesis.</text>
</comment>
<dbReference type="NCBIfam" id="TIGR03664">
    <property type="entry name" value="fut_nucase"/>
    <property type="match status" value="1"/>
</dbReference>
<keyword evidence="1" id="KW-0474">Menaquinone biosynthesis</keyword>
<comment type="catalytic activity">
    <reaction evidence="1">
        <text>futalosine + H2O = dehypoxanthine futalosine + hypoxanthine</text>
        <dbReference type="Rhea" id="RHEA:25904"/>
        <dbReference type="ChEBI" id="CHEBI:15377"/>
        <dbReference type="ChEBI" id="CHEBI:17368"/>
        <dbReference type="ChEBI" id="CHEBI:58863"/>
        <dbReference type="ChEBI" id="CHEBI:58864"/>
        <dbReference type="EC" id="3.2.2.26"/>
    </reaction>
</comment>
<dbReference type="GO" id="GO:0009234">
    <property type="term" value="P:menaquinone biosynthetic process"/>
    <property type="evidence" value="ECO:0007669"/>
    <property type="project" value="UniProtKB-UniRule"/>
</dbReference>
<organism evidence="4 5">
    <name type="scientific">Evansella caseinilytica</name>
    <dbReference type="NCBI Taxonomy" id="1503961"/>
    <lineage>
        <taxon>Bacteria</taxon>
        <taxon>Bacillati</taxon>
        <taxon>Bacillota</taxon>
        <taxon>Bacilli</taxon>
        <taxon>Bacillales</taxon>
        <taxon>Bacillaceae</taxon>
        <taxon>Evansella</taxon>
    </lineage>
</organism>
<dbReference type="NCBIfam" id="NF006087">
    <property type="entry name" value="PRK08236.1"/>
    <property type="match status" value="1"/>
</dbReference>
<dbReference type="InterPro" id="IPR000845">
    <property type="entry name" value="Nucleoside_phosphorylase_d"/>
</dbReference>
<dbReference type="InterPro" id="IPR019963">
    <property type="entry name" value="FL_hydrolase_MqnB"/>
</dbReference>
<reference evidence="5" key="1">
    <citation type="submission" date="2016-10" db="EMBL/GenBank/DDBJ databases">
        <authorList>
            <person name="Varghese N."/>
            <person name="Submissions S."/>
        </authorList>
    </citation>
    <scope>NUCLEOTIDE SEQUENCE [LARGE SCALE GENOMIC DNA]</scope>
    <source>
        <strain evidence="5">SP</strain>
    </source>
</reference>
<dbReference type="Gene3D" id="3.40.50.1580">
    <property type="entry name" value="Nucleoside phosphorylase domain"/>
    <property type="match status" value="1"/>
</dbReference>
<comment type="similarity">
    <text evidence="1">Belongs to the PNP/UDP phosphorylase family. Futalosine hydrolase subfamily.</text>
</comment>
<accession>A0A1H3IYE8</accession>
<proteinExistence type="inferred from homology"/>
<dbReference type="Proteomes" id="UP000198935">
    <property type="component" value="Unassembled WGS sequence"/>
</dbReference>
<evidence type="ECO:0000313" key="5">
    <source>
        <dbReference type="Proteomes" id="UP000198935"/>
    </source>
</evidence>
<sequence length="230" mass="24078">MDTLHKKKKSIRSKQKDQKILVMTAVAAERDAFLRGVNGDPRFDVRLAGVGPAAAAANTAHILSGDGYDLVISSGIAGGFAHRAGVGSIVIADKIISADLGAETGDGFLSIDELGFGSATIAVDEYRFAEVAAGMKKSQLPVHTGSILTLSTITGTAATAAHLTARYPDAVAEAMEGFGVAQAAYIFQLPAIEIRTISNLVGPRDRSNWKITEALQLLEQASSLLKEVLS</sequence>
<dbReference type="EMBL" id="FNPI01000001">
    <property type="protein sequence ID" value="SDY32319.1"/>
    <property type="molecule type" value="Genomic_DNA"/>
</dbReference>
<dbReference type="EC" id="3.2.2.26" evidence="1 2"/>
<dbReference type="GO" id="GO:0005829">
    <property type="term" value="C:cytosol"/>
    <property type="evidence" value="ECO:0007669"/>
    <property type="project" value="TreeGrafter"/>
</dbReference>
<dbReference type="GO" id="GO:0008930">
    <property type="term" value="F:methylthioadenosine nucleosidase activity"/>
    <property type="evidence" value="ECO:0007669"/>
    <property type="project" value="TreeGrafter"/>
</dbReference>
<evidence type="ECO:0000259" key="3">
    <source>
        <dbReference type="Pfam" id="PF01048"/>
    </source>
</evidence>
<dbReference type="GO" id="GO:0009116">
    <property type="term" value="P:nucleoside metabolic process"/>
    <property type="evidence" value="ECO:0007669"/>
    <property type="project" value="InterPro"/>
</dbReference>